<comment type="similarity">
    <text evidence="7">Belongs to the glycosyltransferase 87 family.</text>
</comment>
<gene>
    <name evidence="10" type="ORF">CJ203_02450</name>
</gene>
<feature type="transmembrane region" description="Helical" evidence="9">
    <location>
        <begin position="33"/>
        <end position="53"/>
    </location>
</feature>
<evidence type="ECO:0000256" key="2">
    <source>
        <dbReference type="ARBA" id="ARBA00022475"/>
    </source>
</evidence>
<dbReference type="GO" id="GO:0005886">
    <property type="term" value="C:plasma membrane"/>
    <property type="evidence" value="ECO:0007669"/>
    <property type="project" value="UniProtKB-SubCell"/>
</dbReference>
<keyword evidence="5 9" id="KW-1133">Transmembrane helix</keyword>
<evidence type="ECO:0000313" key="11">
    <source>
        <dbReference type="Proteomes" id="UP000235836"/>
    </source>
</evidence>
<name>A0A2N6T7K9_9CORY</name>
<evidence type="ECO:0000256" key="9">
    <source>
        <dbReference type="SAM" id="Phobius"/>
    </source>
</evidence>
<reference evidence="10 11" key="1">
    <citation type="submission" date="2017-09" db="EMBL/GenBank/DDBJ databases">
        <title>Bacterial strain isolated from the female urinary microbiota.</title>
        <authorList>
            <person name="Thomas-White K."/>
            <person name="Kumar N."/>
            <person name="Forster S."/>
            <person name="Putonti C."/>
            <person name="Lawley T."/>
            <person name="Wolfe A.J."/>
        </authorList>
    </citation>
    <scope>NUCLEOTIDE SEQUENCE [LARGE SCALE GENOMIC DNA]</scope>
    <source>
        <strain evidence="10 11">UMB0792</strain>
    </source>
</reference>
<feature type="transmembrane region" description="Helical" evidence="9">
    <location>
        <begin position="140"/>
        <end position="157"/>
    </location>
</feature>
<dbReference type="Proteomes" id="UP000235836">
    <property type="component" value="Unassembled WGS sequence"/>
</dbReference>
<evidence type="ECO:0000313" key="10">
    <source>
        <dbReference type="EMBL" id="PMC65282.1"/>
    </source>
</evidence>
<keyword evidence="11" id="KW-1185">Reference proteome</keyword>
<keyword evidence="2" id="KW-1003">Cell membrane</keyword>
<proteinExistence type="inferred from homology"/>
<evidence type="ECO:0000256" key="3">
    <source>
        <dbReference type="ARBA" id="ARBA00022679"/>
    </source>
</evidence>
<dbReference type="Pfam" id="PF09594">
    <property type="entry name" value="GT87"/>
    <property type="match status" value="1"/>
</dbReference>
<feature type="region of interest" description="Disordered" evidence="8">
    <location>
        <begin position="411"/>
        <end position="454"/>
    </location>
</feature>
<sequence>MDTEPHTSRHQGTQGLRSNGNISGQGRRAQTRLVFRVLLIALAITLGAVNLYGSYLTAFDSRLLDVGVFRDAGNAFRHGHPLYDGFPSRSGYAFIYPPFAAVLFLPLTVGGELFMDIVWNATIVACVVGIMAMACHRLGIKNWLFWAVTLGGFATCLDIIQANLYFGQINVFLVFLVTADVLGYTPKPIRGLGIGLAAGVKITPAAYAIIFLVRKDWWSLGRSAGFFFVTVILGFIARAGESVDFWTKYFFETDRGGRVDYPHNQGLGGLLSRGPLSVDAVGTITPIIFVAFAVATIYVAYQLEKHNRSVEALFLVVLGISIGGPYAVSHHWAGAILILPIILTVREDALRILLSITAGAWIVPGYMLIPESDPSNVAWRIWLTGNLIGLMGLTVFIVYLMYTASPEWRLQEPPHKTSGSQSDGGADPGADTRPTRPTTGVVNTEDPGASELNH</sequence>
<feature type="transmembrane region" description="Helical" evidence="9">
    <location>
        <begin position="313"/>
        <end position="343"/>
    </location>
</feature>
<evidence type="ECO:0000256" key="6">
    <source>
        <dbReference type="ARBA" id="ARBA00023136"/>
    </source>
</evidence>
<feature type="transmembrane region" description="Helical" evidence="9">
    <location>
        <begin position="220"/>
        <end position="240"/>
    </location>
</feature>
<evidence type="ECO:0000256" key="1">
    <source>
        <dbReference type="ARBA" id="ARBA00004651"/>
    </source>
</evidence>
<dbReference type="AlphaFoldDB" id="A0A2N6T7K9"/>
<feature type="transmembrane region" description="Helical" evidence="9">
    <location>
        <begin position="164"/>
        <end position="185"/>
    </location>
</feature>
<organism evidence="10 11">
    <name type="scientific">Corynebacterium tuscaniense</name>
    <dbReference type="NCBI Taxonomy" id="302449"/>
    <lineage>
        <taxon>Bacteria</taxon>
        <taxon>Bacillati</taxon>
        <taxon>Actinomycetota</taxon>
        <taxon>Actinomycetes</taxon>
        <taxon>Mycobacteriales</taxon>
        <taxon>Corynebacteriaceae</taxon>
        <taxon>Corynebacterium</taxon>
    </lineage>
</organism>
<feature type="transmembrane region" description="Helical" evidence="9">
    <location>
        <begin position="280"/>
        <end position="301"/>
    </location>
</feature>
<feature type="transmembrane region" description="Helical" evidence="9">
    <location>
        <begin position="117"/>
        <end position="134"/>
    </location>
</feature>
<feature type="transmembrane region" description="Helical" evidence="9">
    <location>
        <begin position="191"/>
        <end position="213"/>
    </location>
</feature>
<accession>A0A2N6T7K9</accession>
<protein>
    <submittedName>
        <fullName evidence="10">DUF2029 domain-containing protein</fullName>
    </submittedName>
</protein>
<evidence type="ECO:0000256" key="5">
    <source>
        <dbReference type="ARBA" id="ARBA00022989"/>
    </source>
</evidence>
<keyword evidence="3" id="KW-0808">Transferase</keyword>
<evidence type="ECO:0000256" key="4">
    <source>
        <dbReference type="ARBA" id="ARBA00022692"/>
    </source>
</evidence>
<feature type="region of interest" description="Disordered" evidence="8">
    <location>
        <begin position="1"/>
        <end position="24"/>
    </location>
</feature>
<keyword evidence="4 9" id="KW-0812">Transmembrane</keyword>
<evidence type="ECO:0000256" key="8">
    <source>
        <dbReference type="SAM" id="MobiDB-lite"/>
    </source>
</evidence>
<feature type="transmembrane region" description="Helical" evidence="9">
    <location>
        <begin position="381"/>
        <end position="402"/>
    </location>
</feature>
<comment type="caution">
    <text evidence="10">The sequence shown here is derived from an EMBL/GenBank/DDBJ whole genome shotgun (WGS) entry which is preliminary data.</text>
</comment>
<comment type="subcellular location">
    <subcellularLocation>
        <location evidence="1">Cell membrane</location>
        <topology evidence="1">Multi-pass membrane protein</topology>
    </subcellularLocation>
</comment>
<feature type="compositionally biased region" description="Polar residues" evidence="8">
    <location>
        <begin position="10"/>
        <end position="24"/>
    </location>
</feature>
<feature type="transmembrane region" description="Helical" evidence="9">
    <location>
        <begin position="349"/>
        <end position="369"/>
    </location>
</feature>
<dbReference type="EMBL" id="PNHG01000002">
    <property type="protein sequence ID" value="PMC65282.1"/>
    <property type="molecule type" value="Genomic_DNA"/>
</dbReference>
<evidence type="ECO:0000256" key="7">
    <source>
        <dbReference type="ARBA" id="ARBA00024033"/>
    </source>
</evidence>
<dbReference type="InterPro" id="IPR018584">
    <property type="entry name" value="GT87"/>
</dbReference>
<keyword evidence="6 9" id="KW-0472">Membrane</keyword>
<dbReference type="GO" id="GO:0016758">
    <property type="term" value="F:hexosyltransferase activity"/>
    <property type="evidence" value="ECO:0007669"/>
    <property type="project" value="InterPro"/>
</dbReference>
<feature type="transmembrane region" description="Helical" evidence="9">
    <location>
        <begin position="91"/>
        <end position="110"/>
    </location>
</feature>